<feature type="domain" description="M23ase beta-sheet core" evidence="1">
    <location>
        <begin position="55"/>
        <end position="144"/>
    </location>
</feature>
<keyword evidence="3" id="KW-1185">Reference proteome</keyword>
<proteinExistence type="predicted"/>
<dbReference type="Proteomes" id="UP000672027">
    <property type="component" value="Chromosome"/>
</dbReference>
<reference evidence="2 3" key="1">
    <citation type="submission" date="2021-04" db="EMBL/GenBank/DDBJ databases">
        <title>Genomics, taxonomy and metabolism of representatives of sulfur bacteria of the genus Thiothrix: Thiothrix fructosivorans QT, Thiothrix unzii A1T and three new species, Thiothrix subterranea sp. nov., Thiothrix litoralis sp. nov. and 'Candidatus Thiothrix anitrata' sp. nov.</title>
        <authorList>
            <person name="Ravin N.V."/>
            <person name="Smolyakov D."/>
            <person name="Rudenko T.S."/>
            <person name="Mardanov A.V."/>
            <person name="Beletsky A.V."/>
            <person name="Markov N.D."/>
            <person name="Fomenkov A.I."/>
            <person name="Roberts R.J."/>
            <person name="Karnachuk O.V."/>
            <person name="Novikov A."/>
            <person name="Grabovich M.Y."/>
        </authorList>
    </citation>
    <scope>NUCLEOTIDE SEQUENCE [LARGE SCALE GENOMIC DNA]</scope>
    <source>
        <strain evidence="2 3">A52</strain>
    </source>
</reference>
<organism evidence="2 3">
    <name type="scientific">Candidatus Thiothrix anitrata</name>
    <dbReference type="NCBI Taxonomy" id="2823902"/>
    <lineage>
        <taxon>Bacteria</taxon>
        <taxon>Pseudomonadati</taxon>
        <taxon>Pseudomonadota</taxon>
        <taxon>Gammaproteobacteria</taxon>
        <taxon>Thiotrichales</taxon>
        <taxon>Thiotrichaceae</taxon>
        <taxon>Thiothrix</taxon>
    </lineage>
</organism>
<dbReference type="EMBL" id="CP072800">
    <property type="protein sequence ID" value="QTR51679.1"/>
    <property type="molecule type" value="Genomic_DNA"/>
</dbReference>
<evidence type="ECO:0000259" key="1">
    <source>
        <dbReference type="Pfam" id="PF01551"/>
    </source>
</evidence>
<dbReference type="InterPro" id="IPR016047">
    <property type="entry name" value="M23ase_b-sheet_dom"/>
</dbReference>
<dbReference type="Pfam" id="PF01551">
    <property type="entry name" value="Peptidase_M23"/>
    <property type="match status" value="1"/>
</dbReference>
<dbReference type="Gene3D" id="2.70.70.10">
    <property type="entry name" value="Glucose Permease (Domain IIA)"/>
    <property type="match status" value="1"/>
</dbReference>
<gene>
    <name evidence="2" type="ORF">J8380_09155</name>
</gene>
<dbReference type="InterPro" id="IPR011055">
    <property type="entry name" value="Dup_hybrid_motif"/>
</dbReference>
<dbReference type="RefSeq" id="WP_210230361.1">
    <property type="nucleotide sequence ID" value="NZ_CP072800.1"/>
</dbReference>
<dbReference type="CDD" id="cd12797">
    <property type="entry name" value="M23_peptidase"/>
    <property type="match status" value="1"/>
</dbReference>
<evidence type="ECO:0000313" key="3">
    <source>
        <dbReference type="Proteomes" id="UP000672027"/>
    </source>
</evidence>
<dbReference type="InterPro" id="IPR050570">
    <property type="entry name" value="Cell_wall_metabolism_enzyme"/>
</dbReference>
<dbReference type="PANTHER" id="PTHR21666:SF294">
    <property type="entry name" value="PEPTIDASE M23"/>
    <property type="match status" value="1"/>
</dbReference>
<dbReference type="PANTHER" id="PTHR21666">
    <property type="entry name" value="PEPTIDASE-RELATED"/>
    <property type="match status" value="1"/>
</dbReference>
<name>A0ABX7X8Y0_9GAMM</name>
<evidence type="ECO:0000313" key="2">
    <source>
        <dbReference type="EMBL" id="QTR51679.1"/>
    </source>
</evidence>
<dbReference type="SUPFAM" id="SSF51261">
    <property type="entry name" value="Duplicated hybrid motif"/>
    <property type="match status" value="1"/>
</dbReference>
<protein>
    <submittedName>
        <fullName evidence="2">M23 family metallopeptidase</fullName>
    </submittedName>
</protein>
<accession>A0ABX7X8Y0</accession>
<sequence length="181" mass="20426">MTFKGMVLFVVLWCCVLPVRSESYLYDPPFQAGKRFLIVQGFNGELSHQTTLSRYAVDLAMPEGEPVCAAREGEVVRLNRDGDERVSQFVHIEHEDKTVGDYEHLQVGSIGVQVGQKVEQGECFAKVGNTGYSTGPHLHFAVLHRQGFPWFTLVSQPFKFNVKRGTITPEKLLWLDHPIAH</sequence>